<feature type="non-terminal residue" evidence="2">
    <location>
        <position position="1"/>
    </location>
</feature>
<dbReference type="InterPro" id="IPR042197">
    <property type="entry name" value="Apaf_helical"/>
</dbReference>
<accession>A8BNQ0</accession>
<dbReference type="GO" id="GO:0006952">
    <property type="term" value="P:defense response"/>
    <property type="evidence" value="ECO:0007669"/>
    <property type="project" value="InterPro"/>
</dbReference>
<name>A8BNQ0_PLAAC</name>
<dbReference type="FunFam" id="1.10.8.430:FF:000002">
    <property type="entry name" value="Disease resistance protein (TIR-NBS-LRR class)"/>
    <property type="match status" value="1"/>
</dbReference>
<dbReference type="Pfam" id="PF00931">
    <property type="entry name" value="NB-ARC"/>
    <property type="match status" value="1"/>
</dbReference>
<dbReference type="PANTHER" id="PTHR11017:SF385">
    <property type="entry name" value="DISEASE RESISTANCE PROTEIN (TIR-NBS-LRR CLASS)-RELATED"/>
    <property type="match status" value="1"/>
</dbReference>
<reference evidence="2" key="1">
    <citation type="submission" date="2007-06" db="EMBL/GenBank/DDBJ databases">
        <authorList>
            <person name="Pilotti M."/>
            <person name="Brunetti A."/>
            <person name="Lumia V."/>
            <person name="Tizzani L."/>
            <person name="Gervasi F."/>
        </authorList>
    </citation>
    <scope>NUCLEOTIDE SEQUENCE</scope>
    <source>
        <strain evidence="2">F12M3.52</strain>
    </source>
</reference>
<dbReference type="AlphaFoldDB" id="A8BNQ0"/>
<dbReference type="Gene3D" id="3.40.50.300">
    <property type="entry name" value="P-loop containing nucleotide triphosphate hydrolases"/>
    <property type="match status" value="1"/>
</dbReference>
<protein>
    <submittedName>
        <fullName evidence="2">NBS-containing resistance-like protein</fullName>
    </submittedName>
</protein>
<proteinExistence type="predicted"/>
<dbReference type="PANTHER" id="PTHR11017">
    <property type="entry name" value="LEUCINE-RICH REPEAT-CONTAINING PROTEIN"/>
    <property type="match status" value="1"/>
</dbReference>
<dbReference type="EMBL" id="EF653096">
    <property type="protein sequence ID" value="ABV30865.1"/>
    <property type="molecule type" value="Genomic_DNA"/>
</dbReference>
<dbReference type="InterPro" id="IPR002182">
    <property type="entry name" value="NB-ARC"/>
</dbReference>
<dbReference type="InterPro" id="IPR027417">
    <property type="entry name" value="P-loop_NTPase"/>
</dbReference>
<feature type="non-terminal residue" evidence="2">
    <location>
        <position position="213"/>
    </location>
</feature>
<evidence type="ECO:0000259" key="1">
    <source>
        <dbReference type="Pfam" id="PF00931"/>
    </source>
</evidence>
<dbReference type="Gene3D" id="1.10.8.430">
    <property type="entry name" value="Helical domain of apoptotic protease-activating factors"/>
    <property type="match status" value="1"/>
</dbReference>
<organism evidence="2">
    <name type="scientific">Platanus acerifolia</name>
    <name type="common">London plane tree</name>
    <dbReference type="NCBI Taxonomy" id="140101"/>
    <lineage>
        <taxon>Eukaryota</taxon>
        <taxon>Viridiplantae</taxon>
        <taxon>Streptophyta</taxon>
        <taxon>Embryophyta</taxon>
        <taxon>Tracheophyta</taxon>
        <taxon>Spermatophyta</taxon>
        <taxon>Magnoliopsida</taxon>
        <taxon>Proteales</taxon>
        <taxon>Platanaceae</taxon>
        <taxon>Platanus</taxon>
    </lineage>
</organism>
<dbReference type="GO" id="GO:0043531">
    <property type="term" value="F:ADP binding"/>
    <property type="evidence" value="ECO:0007669"/>
    <property type="project" value="InterPro"/>
</dbReference>
<dbReference type="InterPro" id="IPR044974">
    <property type="entry name" value="Disease_R_plants"/>
</dbReference>
<evidence type="ECO:0000313" key="2">
    <source>
        <dbReference type="EMBL" id="ABV30865.1"/>
    </source>
</evidence>
<feature type="domain" description="NB-ARC" evidence="1">
    <location>
        <begin position="34"/>
        <end position="141"/>
    </location>
</feature>
<dbReference type="PRINTS" id="PR00364">
    <property type="entry name" value="DISEASERSIST"/>
</dbReference>
<sequence length="213" mass="24584">IAKAVYLQISEQFQCMCHIADVREQLKCDRGLISLQEQLLKDTIREEGHINSIEQGSILIEEKLQGKKVLLVLDDVDEHEQLKALAGKLNWFAPGSRIIITTRDKKVLELGHVESSNIYEPEELDEEQSLELFSMYAFKRREPDADYMQLSKKVVSYARGVPLTLKVLGSDLHNVVEKEQWEETLQKLKKILPDDVQEKLKISYDKLGNTEKY</sequence>
<dbReference type="SUPFAM" id="SSF52540">
    <property type="entry name" value="P-loop containing nucleoside triphosphate hydrolases"/>
    <property type="match status" value="1"/>
</dbReference>